<evidence type="ECO:0000256" key="2">
    <source>
        <dbReference type="ARBA" id="ARBA00022670"/>
    </source>
</evidence>
<dbReference type="InterPro" id="IPR015500">
    <property type="entry name" value="Peptidase_S8_subtilisin-rel"/>
</dbReference>
<evidence type="ECO:0000313" key="10">
    <source>
        <dbReference type="EMBL" id="REH54171.1"/>
    </source>
</evidence>
<dbReference type="EMBL" id="QUNO01000002">
    <property type="protein sequence ID" value="REH54171.1"/>
    <property type="molecule type" value="Genomic_DNA"/>
</dbReference>
<dbReference type="PROSITE" id="PS51318">
    <property type="entry name" value="TAT"/>
    <property type="match status" value="1"/>
</dbReference>
<dbReference type="GO" id="GO:0004252">
    <property type="term" value="F:serine-type endopeptidase activity"/>
    <property type="evidence" value="ECO:0007669"/>
    <property type="project" value="InterPro"/>
</dbReference>
<keyword evidence="3" id="KW-0378">Hydrolase</keyword>
<dbReference type="SUPFAM" id="SSF52743">
    <property type="entry name" value="Subtilisin-like"/>
    <property type="match status" value="1"/>
</dbReference>
<dbReference type="InterPro" id="IPR006311">
    <property type="entry name" value="TAT_signal"/>
</dbReference>
<comment type="similarity">
    <text evidence="1 5">Belongs to the peptidase S8 family.</text>
</comment>
<feature type="chain" id="PRO_5017803907" evidence="7">
    <location>
        <begin position="30"/>
        <end position="1121"/>
    </location>
</feature>
<reference evidence="10 11" key="1">
    <citation type="submission" date="2018-08" db="EMBL/GenBank/DDBJ databases">
        <title>Genomic Encyclopedia of Archaeal and Bacterial Type Strains, Phase II (KMG-II): from individual species to whole genera.</title>
        <authorList>
            <person name="Goeker M."/>
        </authorList>
    </citation>
    <scope>NUCLEOTIDE SEQUENCE [LARGE SCALE GENOMIC DNA]</scope>
    <source>
        <strain evidence="10 11">DSM 45791</strain>
    </source>
</reference>
<accession>A0A3E0I6D1</accession>
<dbReference type="Pfam" id="PF00082">
    <property type="entry name" value="Peptidase_S8"/>
    <property type="match status" value="1"/>
</dbReference>
<evidence type="ECO:0000256" key="3">
    <source>
        <dbReference type="ARBA" id="ARBA00022801"/>
    </source>
</evidence>
<feature type="domain" description="Inhibitor I9" evidence="9">
    <location>
        <begin position="47"/>
        <end position="126"/>
    </location>
</feature>
<sequence length="1121" mass="114678">MFRQQRRRLVLVVATVTGVLAATGPNAMAAGAAAADAALAQGSKQPVIVVLKNQHPELSPKAQRGQRQQTVGKEQAPLVTQAKQVGAQNVKAFDVLNGFSAKVTDAEASKLAANPDVAAVVPDRARAVKPLDATQKAAIKATPPPDQPLAAGACPTDPAKPILEPEALQTTHTAYTNPTLPQAQNIVDGKGVSVAWIADGLDPNNPDFIRADGSHVFTDYQDFSGTDPNGPQSGEEAFGDASSIAAQGRVTYDLSNVVAAAHPLPKGCTVTVRGIAPGASLVGLNVFGSAELVTNSIILQAIDYAVNTDNVDVINESLGGNPFPADGVDPVALANDAAVAAGVTVVASTGDAGPSGTIGTPAVDPHVISAGSVTNYRLYAQTGERGARTFAKTWANDNMSSLSSGGVDDLGRVPDLVAPGESGWSVCSADKRFAGCTDEQGRPSNIRTFGGTSEASPFIAGGAALVIEAYKNTHHGAKPSPQLVKQILTSTATDLGQPADEQGAGELNTYAAVRTAESIQDGNGKPKAQGAGLLATTGGGDTQLTAAAKPGTNVTKPLTITNTSPNTQTVSAHGRVLGKTLADTTSSIALDVNSPQTPIFIDGTSATRAYAKTTFQVPFGADHLQGDLAWPGTPAQSQTIRMALIDPNGVYQSDSRPQNSSSKSDHGRVDVKNPAPGAWTAVFYATQAANGFKGNIAYEFTSTKYTNFGSVSPSTLTLKPGQSGTFQVTAKTPGTPGDLSAAVELDTPLGAVSSVPFTLRSLITPDSGGAFSGTIVGGNGRDFAPAQTQTYWFDVPAGKKDFGLDVSLGGDPNQTVYAALKSPSGQILSLSTNQQPGGGGTVLTKSMQSYVRAPEKGRWELVINVSQGVSGTALSQQFTGHLKYNVVDATVTGLPSGTVPAGKPIKVKVKVHNNGVAPEAIFADPRLTTETDQALLVIPPTSAAQQFPQPATATGTEWLVPTEARSLTIQQNATVTADFDASAFSGVPEVYGQPRGTSATGSTAASEITQGQWLAVATVVGPTNATVTGSATLAAQVHAQAFDTSATSDTGDLWRLGVDAGAPNFTPTTLAPGQTATITVTITPTGAKGTTVSGVLYVDNFNGVLLSGDELAGVPYSYTIG</sequence>
<dbReference type="PANTHER" id="PTHR43806:SF11">
    <property type="entry name" value="CEREVISIN-RELATED"/>
    <property type="match status" value="1"/>
</dbReference>
<proteinExistence type="inferred from homology"/>
<evidence type="ECO:0000259" key="8">
    <source>
        <dbReference type="Pfam" id="PF00082"/>
    </source>
</evidence>
<feature type="region of interest" description="Disordered" evidence="6">
    <location>
        <begin position="649"/>
        <end position="671"/>
    </location>
</feature>
<evidence type="ECO:0000256" key="5">
    <source>
        <dbReference type="PROSITE-ProRule" id="PRU01240"/>
    </source>
</evidence>
<comment type="caution">
    <text evidence="5">Lacks conserved residue(s) required for the propagation of feature annotation.</text>
</comment>
<dbReference type="InterPro" id="IPR036852">
    <property type="entry name" value="Peptidase_S8/S53_dom_sf"/>
</dbReference>
<dbReference type="Pfam" id="PF05922">
    <property type="entry name" value="Inhibitor_I9"/>
    <property type="match status" value="1"/>
</dbReference>
<dbReference type="Gene3D" id="3.30.70.80">
    <property type="entry name" value="Peptidase S8 propeptide/proteinase inhibitor I9"/>
    <property type="match status" value="1"/>
</dbReference>
<dbReference type="InterPro" id="IPR037045">
    <property type="entry name" value="S8pro/Inhibitor_I9_sf"/>
</dbReference>
<keyword evidence="7" id="KW-0732">Signal</keyword>
<dbReference type="Proteomes" id="UP000256269">
    <property type="component" value="Unassembled WGS sequence"/>
</dbReference>
<keyword evidence="4" id="KW-0720">Serine protease</keyword>
<feature type="compositionally biased region" description="Polar residues" evidence="6">
    <location>
        <begin position="650"/>
        <end position="662"/>
    </location>
</feature>
<evidence type="ECO:0000256" key="4">
    <source>
        <dbReference type="ARBA" id="ARBA00022825"/>
    </source>
</evidence>
<dbReference type="PANTHER" id="PTHR43806">
    <property type="entry name" value="PEPTIDASE S8"/>
    <property type="match status" value="1"/>
</dbReference>
<protein>
    <submittedName>
        <fullName evidence="10">Subtilisin family serine protease</fullName>
    </submittedName>
</protein>
<evidence type="ECO:0000256" key="1">
    <source>
        <dbReference type="ARBA" id="ARBA00011073"/>
    </source>
</evidence>
<organism evidence="10 11">
    <name type="scientific">Kutzneria buriramensis</name>
    <dbReference type="NCBI Taxonomy" id="1045776"/>
    <lineage>
        <taxon>Bacteria</taxon>
        <taxon>Bacillati</taxon>
        <taxon>Actinomycetota</taxon>
        <taxon>Actinomycetes</taxon>
        <taxon>Pseudonocardiales</taxon>
        <taxon>Pseudonocardiaceae</taxon>
        <taxon>Kutzneria</taxon>
    </lineage>
</organism>
<evidence type="ECO:0000256" key="6">
    <source>
        <dbReference type="SAM" id="MobiDB-lite"/>
    </source>
</evidence>
<keyword evidence="11" id="KW-1185">Reference proteome</keyword>
<gene>
    <name evidence="10" type="ORF">BCF44_102403</name>
</gene>
<feature type="domain" description="Peptidase S8/S53" evidence="8">
    <location>
        <begin position="189"/>
        <end position="503"/>
    </location>
</feature>
<comment type="caution">
    <text evidence="10">The sequence shown here is derived from an EMBL/GenBank/DDBJ whole genome shotgun (WGS) entry which is preliminary data.</text>
</comment>
<dbReference type="PROSITE" id="PS51892">
    <property type="entry name" value="SUBTILASE"/>
    <property type="match status" value="1"/>
</dbReference>
<dbReference type="InterPro" id="IPR010259">
    <property type="entry name" value="S8pro/Inhibitor_I9"/>
</dbReference>
<name>A0A3E0I6D1_9PSEU</name>
<feature type="signal peptide" evidence="7">
    <location>
        <begin position="1"/>
        <end position="29"/>
    </location>
</feature>
<evidence type="ECO:0000259" key="9">
    <source>
        <dbReference type="Pfam" id="PF05922"/>
    </source>
</evidence>
<dbReference type="GO" id="GO:0006508">
    <property type="term" value="P:proteolysis"/>
    <property type="evidence" value="ECO:0007669"/>
    <property type="project" value="UniProtKB-KW"/>
</dbReference>
<dbReference type="InterPro" id="IPR000209">
    <property type="entry name" value="Peptidase_S8/S53_dom"/>
</dbReference>
<dbReference type="Gene3D" id="3.40.50.200">
    <property type="entry name" value="Peptidase S8/S53 domain"/>
    <property type="match status" value="1"/>
</dbReference>
<evidence type="ECO:0000256" key="7">
    <source>
        <dbReference type="SAM" id="SignalP"/>
    </source>
</evidence>
<dbReference type="InterPro" id="IPR023828">
    <property type="entry name" value="Peptidase_S8_Ser-AS"/>
</dbReference>
<evidence type="ECO:0000313" key="11">
    <source>
        <dbReference type="Proteomes" id="UP000256269"/>
    </source>
</evidence>
<keyword evidence="2 10" id="KW-0645">Protease</keyword>
<dbReference type="InterPro" id="IPR050131">
    <property type="entry name" value="Peptidase_S8_subtilisin-like"/>
</dbReference>
<dbReference type="AlphaFoldDB" id="A0A3E0I6D1"/>
<dbReference type="SUPFAM" id="SSF54897">
    <property type="entry name" value="Protease propeptides/inhibitors"/>
    <property type="match status" value="1"/>
</dbReference>
<dbReference type="RefSeq" id="WP_170217374.1">
    <property type="nucleotide sequence ID" value="NZ_CP144375.1"/>
</dbReference>
<dbReference type="PRINTS" id="PR00723">
    <property type="entry name" value="SUBTILISIN"/>
</dbReference>
<dbReference type="PROSITE" id="PS00138">
    <property type="entry name" value="SUBTILASE_SER"/>
    <property type="match status" value="1"/>
</dbReference>